<dbReference type="InterPro" id="IPR017970">
    <property type="entry name" value="Homeobox_CS"/>
</dbReference>
<dbReference type="RefSeq" id="XP_031431845.1">
    <property type="nucleotide sequence ID" value="XM_031575985.1"/>
</dbReference>
<dbReference type="FunFam" id="1.10.10.60:FF:000005">
    <property type="entry name" value="POU domain protein"/>
    <property type="match status" value="1"/>
</dbReference>
<dbReference type="Gene3D" id="1.10.10.60">
    <property type="entry name" value="Homeodomain-like"/>
    <property type="match status" value="1"/>
</dbReference>
<feature type="region of interest" description="Disordered" evidence="7">
    <location>
        <begin position="82"/>
        <end position="103"/>
    </location>
</feature>
<dbReference type="GO" id="GO:0005634">
    <property type="term" value="C:nucleus"/>
    <property type="evidence" value="ECO:0007669"/>
    <property type="project" value="UniProtKB-SubCell"/>
</dbReference>
<dbReference type="SUPFAM" id="SSF46689">
    <property type="entry name" value="Homeodomain-like"/>
    <property type="match status" value="1"/>
</dbReference>
<comment type="subcellular location">
    <subcellularLocation>
        <location evidence="1 5 6">Nucleus</location>
    </subcellularLocation>
</comment>
<dbReference type="InterPro" id="IPR050255">
    <property type="entry name" value="POU_domain_TF"/>
</dbReference>
<sequence>MSMDILVSPGSLSSPCLGFEGLPSRRRKKRTSIETNVRVALERAFITNQKPTSEEVLMIAESLQLEKEVVRVWFCNRRQKEKRIHPSSATPPPPRPAPPATHKHPCYSPLMGVALAAECGSGLLWSPPVCVMMSLC</sequence>
<proteinExistence type="predicted"/>
<evidence type="ECO:0000256" key="3">
    <source>
        <dbReference type="ARBA" id="ARBA00023155"/>
    </source>
</evidence>
<evidence type="ECO:0000313" key="9">
    <source>
        <dbReference type="Proteomes" id="UP000515152"/>
    </source>
</evidence>
<evidence type="ECO:0000313" key="10">
    <source>
        <dbReference type="RefSeq" id="XP_031431845.1"/>
    </source>
</evidence>
<feature type="domain" description="Homeobox" evidence="8">
    <location>
        <begin position="24"/>
        <end position="84"/>
    </location>
</feature>
<feature type="compositionally biased region" description="Pro residues" evidence="7">
    <location>
        <begin position="89"/>
        <end position="99"/>
    </location>
</feature>
<evidence type="ECO:0000256" key="7">
    <source>
        <dbReference type="SAM" id="MobiDB-lite"/>
    </source>
</evidence>
<keyword evidence="9" id="KW-1185">Reference proteome</keyword>
<dbReference type="InterPro" id="IPR013847">
    <property type="entry name" value="POU"/>
</dbReference>
<reference evidence="10" key="1">
    <citation type="submission" date="2025-08" db="UniProtKB">
        <authorList>
            <consortium name="RefSeq"/>
        </authorList>
    </citation>
    <scope>IDENTIFICATION</scope>
</reference>
<keyword evidence="2 5" id="KW-0238">DNA-binding</keyword>
<evidence type="ECO:0000259" key="8">
    <source>
        <dbReference type="PROSITE" id="PS50071"/>
    </source>
</evidence>
<evidence type="ECO:0000256" key="1">
    <source>
        <dbReference type="ARBA" id="ARBA00004123"/>
    </source>
</evidence>
<dbReference type="PRINTS" id="PR00028">
    <property type="entry name" value="POUDOMAIN"/>
</dbReference>
<dbReference type="GeneID" id="105893529"/>
<dbReference type="GO" id="GO:0000981">
    <property type="term" value="F:DNA-binding transcription factor activity, RNA polymerase II-specific"/>
    <property type="evidence" value="ECO:0007669"/>
    <property type="project" value="InterPro"/>
</dbReference>
<dbReference type="KEGG" id="char:105893529"/>
<keyword evidence="3 5" id="KW-0371">Homeobox</keyword>
<dbReference type="PANTHER" id="PTHR11636:SF46">
    <property type="entry name" value="POU DOMAIN, CLASS 2, TRANSCRIPTION FACTOR 2"/>
    <property type="match status" value="1"/>
</dbReference>
<dbReference type="PROSITE" id="PS00027">
    <property type="entry name" value="HOMEOBOX_1"/>
    <property type="match status" value="1"/>
</dbReference>
<dbReference type="InterPro" id="IPR001356">
    <property type="entry name" value="HD"/>
</dbReference>
<keyword evidence="4 5" id="KW-0539">Nucleus</keyword>
<evidence type="ECO:0000256" key="4">
    <source>
        <dbReference type="ARBA" id="ARBA00023242"/>
    </source>
</evidence>
<dbReference type="Proteomes" id="UP000515152">
    <property type="component" value="Chromosome 11"/>
</dbReference>
<gene>
    <name evidence="10" type="primary">LOC105893529</name>
</gene>
<dbReference type="GO" id="GO:0000978">
    <property type="term" value="F:RNA polymerase II cis-regulatory region sequence-specific DNA binding"/>
    <property type="evidence" value="ECO:0007669"/>
    <property type="project" value="TreeGrafter"/>
</dbReference>
<dbReference type="PANTHER" id="PTHR11636">
    <property type="entry name" value="POU DOMAIN"/>
    <property type="match status" value="1"/>
</dbReference>
<dbReference type="OrthoDB" id="6358449at2759"/>
<dbReference type="CDD" id="cd00086">
    <property type="entry name" value="homeodomain"/>
    <property type="match status" value="1"/>
</dbReference>
<dbReference type="Pfam" id="PF00046">
    <property type="entry name" value="Homeodomain"/>
    <property type="match status" value="1"/>
</dbReference>
<organism evidence="9 10">
    <name type="scientific">Clupea harengus</name>
    <name type="common">Atlantic herring</name>
    <dbReference type="NCBI Taxonomy" id="7950"/>
    <lineage>
        <taxon>Eukaryota</taxon>
        <taxon>Metazoa</taxon>
        <taxon>Chordata</taxon>
        <taxon>Craniata</taxon>
        <taxon>Vertebrata</taxon>
        <taxon>Euteleostomi</taxon>
        <taxon>Actinopterygii</taxon>
        <taxon>Neopterygii</taxon>
        <taxon>Teleostei</taxon>
        <taxon>Clupei</taxon>
        <taxon>Clupeiformes</taxon>
        <taxon>Clupeoidei</taxon>
        <taxon>Clupeidae</taxon>
        <taxon>Clupea</taxon>
    </lineage>
</organism>
<dbReference type="InterPro" id="IPR009057">
    <property type="entry name" value="Homeodomain-like_sf"/>
</dbReference>
<evidence type="ECO:0000256" key="2">
    <source>
        <dbReference type="ARBA" id="ARBA00023125"/>
    </source>
</evidence>
<protein>
    <submittedName>
        <fullName evidence="10">POU domain, class 2, transcription factor 2</fullName>
    </submittedName>
</protein>
<dbReference type="AlphaFoldDB" id="A0A6P8G9M4"/>
<feature type="DNA-binding region" description="Homeobox" evidence="5">
    <location>
        <begin position="26"/>
        <end position="85"/>
    </location>
</feature>
<dbReference type="PROSITE" id="PS50071">
    <property type="entry name" value="HOMEOBOX_2"/>
    <property type="match status" value="1"/>
</dbReference>
<name>A0A6P8G9M4_CLUHA</name>
<evidence type="ECO:0000256" key="5">
    <source>
        <dbReference type="PROSITE-ProRule" id="PRU00108"/>
    </source>
</evidence>
<dbReference type="SMART" id="SM00389">
    <property type="entry name" value="HOX"/>
    <property type="match status" value="1"/>
</dbReference>
<evidence type="ECO:0000256" key="6">
    <source>
        <dbReference type="RuleBase" id="RU000682"/>
    </source>
</evidence>
<accession>A0A6P8G9M4</accession>